<feature type="compositionally biased region" description="Basic and acidic residues" evidence="1">
    <location>
        <begin position="12"/>
        <end position="26"/>
    </location>
</feature>
<feature type="region of interest" description="Disordered" evidence="1">
    <location>
        <begin position="45"/>
        <end position="79"/>
    </location>
</feature>
<gene>
    <name evidence="2" type="ORF">ElyMa_002766300</name>
</gene>
<reference evidence="2 3" key="1">
    <citation type="journal article" date="2021" name="Elife">
        <title>Chloroplast acquisition without the gene transfer in kleptoplastic sea slugs, Plakobranchus ocellatus.</title>
        <authorList>
            <person name="Maeda T."/>
            <person name="Takahashi S."/>
            <person name="Yoshida T."/>
            <person name="Shimamura S."/>
            <person name="Takaki Y."/>
            <person name="Nagai Y."/>
            <person name="Toyoda A."/>
            <person name="Suzuki Y."/>
            <person name="Arimoto A."/>
            <person name="Ishii H."/>
            <person name="Satoh N."/>
            <person name="Nishiyama T."/>
            <person name="Hasebe M."/>
            <person name="Maruyama T."/>
            <person name="Minagawa J."/>
            <person name="Obokata J."/>
            <person name="Shigenobu S."/>
        </authorList>
    </citation>
    <scope>NUCLEOTIDE SEQUENCE [LARGE SCALE GENOMIC DNA]</scope>
</reference>
<accession>A0AAV4HM89</accession>
<dbReference type="AlphaFoldDB" id="A0AAV4HM89"/>
<sequence>MARYGQCDSDAAEDKDAPGVEKTDRQRYGAGHLMMMMLYVNDNYDDDDYDYDDDDDDDDDHNNGDIDSDDELYVEHVNS</sequence>
<feature type="region of interest" description="Disordered" evidence="1">
    <location>
        <begin position="1"/>
        <end position="26"/>
    </location>
</feature>
<name>A0AAV4HM89_9GAST</name>
<feature type="compositionally biased region" description="Acidic residues" evidence="1">
    <location>
        <begin position="45"/>
        <end position="72"/>
    </location>
</feature>
<protein>
    <submittedName>
        <fullName evidence="2">Uncharacterized protein</fullName>
    </submittedName>
</protein>
<dbReference type="Proteomes" id="UP000762676">
    <property type="component" value="Unassembled WGS sequence"/>
</dbReference>
<proteinExistence type="predicted"/>
<organism evidence="2 3">
    <name type="scientific">Elysia marginata</name>
    <dbReference type="NCBI Taxonomy" id="1093978"/>
    <lineage>
        <taxon>Eukaryota</taxon>
        <taxon>Metazoa</taxon>
        <taxon>Spiralia</taxon>
        <taxon>Lophotrochozoa</taxon>
        <taxon>Mollusca</taxon>
        <taxon>Gastropoda</taxon>
        <taxon>Heterobranchia</taxon>
        <taxon>Euthyneura</taxon>
        <taxon>Panpulmonata</taxon>
        <taxon>Sacoglossa</taxon>
        <taxon>Placobranchoidea</taxon>
        <taxon>Plakobranchidae</taxon>
        <taxon>Elysia</taxon>
    </lineage>
</organism>
<evidence type="ECO:0000313" key="3">
    <source>
        <dbReference type="Proteomes" id="UP000762676"/>
    </source>
</evidence>
<dbReference type="EMBL" id="BMAT01005682">
    <property type="protein sequence ID" value="GFR98296.1"/>
    <property type="molecule type" value="Genomic_DNA"/>
</dbReference>
<comment type="caution">
    <text evidence="2">The sequence shown here is derived from an EMBL/GenBank/DDBJ whole genome shotgun (WGS) entry which is preliminary data.</text>
</comment>
<evidence type="ECO:0000256" key="1">
    <source>
        <dbReference type="SAM" id="MobiDB-lite"/>
    </source>
</evidence>
<evidence type="ECO:0000313" key="2">
    <source>
        <dbReference type="EMBL" id="GFR98296.1"/>
    </source>
</evidence>
<keyword evidence="3" id="KW-1185">Reference proteome</keyword>